<evidence type="ECO:0000256" key="6">
    <source>
        <dbReference type="ARBA" id="ARBA00023163"/>
    </source>
</evidence>
<evidence type="ECO:0008006" key="16">
    <source>
        <dbReference type="Google" id="ProtNLM"/>
    </source>
</evidence>
<dbReference type="InterPro" id="IPR055141">
    <property type="entry name" value="TADA2A_B-like_dom"/>
</dbReference>
<feature type="domain" description="ZZ-type" evidence="11">
    <location>
        <begin position="21"/>
        <end position="76"/>
    </location>
</feature>
<feature type="compositionally biased region" description="Basic residues" evidence="9">
    <location>
        <begin position="446"/>
        <end position="455"/>
    </location>
</feature>
<evidence type="ECO:0000256" key="8">
    <source>
        <dbReference type="PROSITE-ProRule" id="PRU00228"/>
    </source>
</evidence>
<evidence type="ECO:0000313" key="15">
    <source>
        <dbReference type="Proteomes" id="UP000318571"/>
    </source>
</evidence>
<dbReference type="SMART" id="SM00291">
    <property type="entry name" value="ZnF_ZZ"/>
    <property type="match status" value="1"/>
</dbReference>
<dbReference type="InterPro" id="IPR001005">
    <property type="entry name" value="SANT/Myb"/>
</dbReference>
<evidence type="ECO:0000259" key="11">
    <source>
        <dbReference type="PROSITE" id="PS50135"/>
    </source>
</evidence>
<dbReference type="OMA" id="ILCAINM"/>
<dbReference type="CDD" id="cd00167">
    <property type="entry name" value="SANT"/>
    <property type="match status" value="1"/>
</dbReference>
<dbReference type="GO" id="GO:0003682">
    <property type="term" value="F:chromatin binding"/>
    <property type="evidence" value="ECO:0007669"/>
    <property type="project" value="TreeGrafter"/>
</dbReference>
<evidence type="ECO:0000259" key="10">
    <source>
        <dbReference type="PROSITE" id="PS50090"/>
    </source>
</evidence>
<dbReference type="GO" id="GO:0005634">
    <property type="term" value="C:nucleus"/>
    <property type="evidence" value="ECO:0007669"/>
    <property type="project" value="UniProtKB-SubCell"/>
</dbReference>
<feature type="region of interest" description="Disordered" evidence="9">
    <location>
        <begin position="87"/>
        <end position="106"/>
    </location>
</feature>
<dbReference type="InterPro" id="IPR043145">
    <property type="entry name" value="Znf_ZZ_sf"/>
</dbReference>
<keyword evidence="3 8" id="KW-0863">Zinc-finger</keyword>
<dbReference type="GO" id="GO:0006338">
    <property type="term" value="P:chromatin remodeling"/>
    <property type="evidence" value="ECO:0007669"/>
    <property type="project" value="TreeGrafter"/>
</dbReference>
<dbReference type="GO" id="GO:0008270">
    <property type="term" value="F:zinc ion binding"/>
    <property type="evidence" value="ECO:0007669"/>
    <property type="project" value="UniProtKB-KW"/>
</dbReference>
<dbReference type="CDD" id="cd02335">
    <property type="entry name" value="ZZ_ADA2"/>
    <property type="match status" value="1"/>
</dbReference>
<evidence type="ECO:0000256" key="4">
    <source>
        <dbReference type="ARBA" id="ARBA00022833"/>
    </source>
</evidence>
<comment type="subcellular location">
    <subcellularLocation>
        <location evidence="1">Nucleus</location>
    </subcellularLocation>
</comment>
<dbReference type="SUPFAM" id="SSF57850">
    <property type="entry name" value="RING/U-box"/>
    <property type="match status" value="1"/>
</dbReference>
<dbReference type="FunFam" id="3.30.60.90:FF:000008">
    <property type="entry name" value="Transcriptional adapter 2"/>
    <property type="match status" value="1"/>
</dbReference>
<evidence type="ECO:0000256" key="1">
    <source>
        <dbReference type="ARBA" id="ARBA00004123"/>
    </source>
</evidence>
<dbReference type="OrthoDB" id="270417at2759"/>
<dbReference type="GO" id="GO:0070461">
    <property type="term" value="C:SAGA-type complex"/>
    <property type="evidence" value="ECO:0007669"/>
    <property type="project" value="TreeGrafter"/>
</dbReference>
<dbReference type="SMART" id="SM00717">
    <property type="entry name" value="SANT"/>
    <property type="match status" value="1"/>
</dbReference>
<accession>A0A553PD43</accession>
<evidence type="ECO:0000256" key="3">
    <source>
        <dbReference type="ARBA" id="ARBA00022771"/>
    </source>
</evidence>
<evidence type="ECO:0000259" key="12">
    <source>
        <dbReference type="PROSITE" id="PS51293"/>
    </source>
</evidence>
<evidence type="ECO:0000256" key="2">
    <source>
        <dbReference type="ARBA" id="ARBA00022723"/>
    </source>
</evidence>
<reference evidence="14 15" key="1">
    <citation type="journal article" date="2018" name="Nat. Ecol. Evol.">
        <title>Genomic signatures of mitonuclear coevolution across populations of Tigriopus californicus.</title>
        <authorList>
            <person name="Barreto F.S."/>
            <person name="Watson E.T."/>
            <person name="Lima T.G."/>
            <person name="Willett C.S."/>
            <person name="Edmands S."/>
            <person name="Li W."/>
            <person name="Burton R.S."/>
        </authorList>
    </citation>
    <scope>NUCLEOTIDE SEQUENCE [LARGE SCALE GENOMIC DNA]</scope>
    <source>
        <strain evidence="14 15">San Diego</strain>
    </source>
</reference>
<dbReference type="AlphaFoldDB" id="A0A553PD43"/>
<dbReference type="Pfam" id="PF25299">
    <property type="entry name" value="ZZ_ADA2"/>
    <property type="match status" value="1"/>
</dbReference>
<dbReference type="Proteomes" id="UP000318571">
    <property type="component" value="Chromosome 2"/>
</dbReference>
<feature type="region of interest" description="Disordered" evidence="9">
    <location>
        <begin position="429"/>
        <end position="455"/>
    </location>
</feature>
<feature type="domain" description="HTH myb-type" evidence="13">
    <location>
        <begin position="136"/>
        <end position="176"/>
    </location>
</feature>
<evidence type="ECO:0000313" key="14">
    <source>
        <dbReference type="EMBL" id="TRY75590.1"/>
    </source>
</evidence>
<dbReference type="PROSITE" id="PS51293">
    <property type="entry name" value="SANT"/>
    <property type="match status" value="1"/>
</dbReference>
<dbReference type="STRING" id="6832.A0A553PD43"/>
<dbReference type="PROSITE" id="PS50090">
    <property type="entry name" value="MYB_LIKE"/>
    <property type="match status" value="1"/>
</dbReference>
<keyword evidence="15" id="KW-1185">Reference proteome</keyword>
<keyword evidence="6" id="KW-0804">Transcription</keyword>
<dbReference type="Pfam" id="PF22941">
    <property type="entry name" value="TADA2A-like_3rd"/>
    <property type="match status" value="1"/>
</dbReference>
<dbReference type="Gene3D" id="1.10.10.60">
    <property type="entry name" value="Homeodomain-like"/>
    <property type="match status" value="1"/>
</dbReference>
<dbReference type="InterPro" id="IPR041983">
    <property type="entry name" value="ADA2-like_ZZ"/>
</dbReference>
<evidence type="ECO:0000259" key="13">
    <source>
        <dbReference type="PROSITE" id="PS51294"/>
    </source>
</evidence>
<gene>
    <name evidence="14" type="ORF">TCAL_00522</name>
</gene>
<evidence type="ECO:0000256" key="9">
    <source>
        <dbReference type="SAM" id="MobiDB-lite"/>
    </source>
</evidence>
<dbReference type="Pfam" id="PF00249">
    <property type="entry name" value="Myb_DNA-binding"/>
    <property type="match status" value="1"/>
</dbReference>
<evidence type="ECO:0000256" key="5">
    <source>
        <dbReference type="ARBA" id="ARBA00023015"/>
    </source>
</evidence>
<feature type="compositionally biased region" description="Gly residues" evidence="9">
    <location>
        <begin position="89"/>
        <end position="106"/>
    </location>
</feature>
<dbReference type="PANTHER" id="PTHR12374">
    <property type="entry name" value="TRANSCRIPTIONAL ADAPTOR 2 ADA2 -RELATED"/>
    <property type="match status" value="1"/>
</dbReference>
<keyword evidence="5" id="KW-0805">Transcription regulation</keyword>
<dbReference type="InterPro" id="IPR017884">
    <property type="entry name" value="SANT_dom"/>
</dbReference>
<organism evidence="14 15">
    <name type="scientific">Tigriopus californicus</name>
    <name type="common">Marine copepod</name>
    <dbReference type="NCBI Taxonomy" id="6832"/>
    <lineage>
        <taxon>Eukaryota</taxon>
        <taxon>Metazoa</taxon>
        <taxon>Ecdysozoa</taxon>
        <taxon>Arthropoda</taxon>
        <taxon>Crustacea</taxon>
        <taxon>Multicrustacea</taxon>
        <taxon>Hexanauplia</taxon>
        <taxon>Copepoda</taxon>
        <taxon>Harpacticoida</taxon>
        <taxon>Harpacticidae</taxon>
        <taxon>Tigriopus</taxon>
    </lineage>
</organism>
<dbReference type="InterPro" id="IPR000433">
    <property type="entry name" value="Znf_ZZ"/>
</dbReference>
<proteinExistence type="predicted"/>
<sequence>MSSTLPAKIEKEVGSGVSELYQRYICDYCQEDIAGLRIKCGDCADFDLCLPCFACGAQIGKHKNTHKYIFMNNGGFNLFAQPEDDVSNGSGGAGGGNGGRSKRSVGGGNGLSFSHHGLMVREEADGHLWNARECMRLLDAVEMYGYGNWKDIAGHIETKTADQCKEELIKHFIHGIVGKYTWKEELRGYAVDHTQAADRGPLSPTLTGKLPPINVSSQEALLLGYMPHRDDYEDFDKDTENLVAQIADKSVEDEDVDVALKLAQCDIYERRLREQVRRKRVARDYQLVSRFYRENPIVQIGGGSKFSPLKISNQVKAVKKGEGPKQEVLDAFKSLTQFLTAQEQVSLVNNLCLEKELKVRTSELIKYRIHGLRNVSDLIPFEKARFKRELKLKRVAKQKNPTIAGYPTKFLPTHGDYSLKAILNPLATQTTTQGGPTNGGGQSGASKKRPKKTLWSRKKMKTGRRLLLQQGCILTLASPARRDSSDVN</sequence>
<feature type="domain" description="SANT" evidence="12">
    <location>
        <begin position="129"/>
        <end position="176"/>
    </location>
</feature>
<feature type="domain" description="Myb-like" evidence="10">
    <location>
        <begin position="121"/>
        <end position="172"/>
    </location>
</feature>
<dbReference type="Gene3D" id="3.30.60.90">
    <property type="match status" value="1"/>
</dbReference>
<dbReference type="GO" id="GO:0006357">
    <property type="term" value="P:regulation of transcription by RNA polymerase II"/>
    <property type="evidence" value="ECO:0007669"/>
    <property type="project" value="TreeGrafter"/>
</dbReference>
<dbReference type="PROSITE" id="PS01357">
    <property type="entry name" value="ZF_ZZ_1"/>
    <property type="match status" value="1"/>
</dbReference>
<protein>
    <recommendedName>
        <fullName evidence="16">Transcriptional adapter</fullName>
    </recommendedName>
</protein>
<dbReference type="EMBL" id="VCGU01000005">
    <property type="protein sequence ID" value="TRY75590.1"/>
    <property type="molecule type" value="Genomic_DNA"/>
</dbReference>
<dbReference type="InterPro" id="IPR009057">
    <property type="entry name" value="Homeodomain-like_sf"/>
</dbReference>
<dbReference type="PROSITE" id="PS50135">
    <property type="entry name" value="ZF_ZZ_2"/>
    <property type="match status" value="1"/>
</dbReference>
<dbReference type="SUPFAM" id="SSF46689">
    <property type="entry name" value="Homeodomain-like"/>
    <property type="match status" value="1"/>
</dbReference>
<keyword evidence="4" id="KW-0862">Zinc</keyword>
<comment type="caution">
    <text evidence="14">The sequence shown here is derived from an EMBL/GenBank/DDBJ whole genome shotgun (WGS) entry which is preliminary data.</text>
</comment>
<dbReference type="PANTHER" id="PTHR12374:SF63">
    <property type="entry name" value="TRANSCRIPTIONAL ADAPTER 2-BETA"/>
    <property type="match status" value="1"/>
</dbReference>
<dbReference type="PROSITE" id="PS51294">
    <property type="entry name" value="HTH_MYB"/>
    <property type="match status" value="1"/>
</dbReference>
<keyword evidence="2" id="KW-0479">Metal-binding</keyword>
<name>A0A553PD43_TIGCA</name>
<evidence type="ECO:0000256" key="7">
    <source>
        <dbReference type="ARBA" id="ARBA00023242"/>
    </source>
</evidence>
<keyword evidence="7" id="KW-0539">Nucleus</keyword>
<dbReference type="InterPro" id="IPR017930">
    <property type="entry name" value="Myb_dom"/>
</dbReference>
<dbReference type="GO" id="GO:0003713">
    <property type="term" value="F:transcription coactivator activity"/>
    <property type="evidence" value="ECO:0007669"/>
    <property type="project" value="TreeGrafter"/>
</dbReference>